<dbReference type="Proteomes" id="UP001243330">
    <property type="component" value="Unassembled WGS sequence"/>
</dbReference>
<evidence type="ECO:0000313" key="2">
    <source>
        <dbReference type="Proteomes" id="UP001243330"/>
    </source>
</evidence>
<dbReference type="EMBL" id="JAQOWY010000334">
    <property type="protein sequence ID" value="KAK1843924.1"/>
    <property type="molecule type" value="Genomic_DNA"/>
</dbReference>
<reference evidence="1" key="1">
    <citation type="submission" date="2023-01" db="EMBL/GenBank/DDBJ databases">
        <title>Colletotrichum chrysophilum M932 genome sequence.</title>
        <authorList>
            <person name="Baroncelli R."/>
        </authorList>
    </citation>
    <scope>NUCLEOTIDE SEQUENCE</scope>
    <source>
        <strain evidence="1">M932</strain>
    </source>
</reference>
<protein>
    <submittedName>
        <fullName evidence="1">Uncharacterized protein</fullName>
    </submittedName>
</protein>
<keyword evidence="2" id="KW-1185">Reference proteome</keyword>
<gene>
    <name evidence="1" type="ORF">CCHR01_13471</name>
</gene>
<proteinExistence type="predicted"/>
<organism evidence="1 2">
    <name type="scientific">Colletotrichum chrysophilum</name>
    <dbReference type="NCBI Taxonomy" id="1836956"/>
    <lineage>
        <taxon>Eukaryota</taxon>
        <taxon>Fungi</taxon>
        <taxon>Dikarya</taxon>
        <taxon>Ascomycota</taxon>
        <taxon>Pezizomycotina</taxon>
        <taxon>Sordariomycetes</taxon>
        <taxon>Hypocreomycetidae</taxon>
        <taxon>Glomerellales</taxon>
        <taxon>Glomerellaceae</taxon>
        <taxon>Colletotrichum</taxon>
        <taxon>Colletotrichum gloeosporioides species complex</taxon>
    </lineage>
</organism>
<evidence type="ECO:0000313" key="1">
    <source>
        <dbReference type="EMBL" id="KAK1843924.1"/>
    </source>
</evidence>
<comment type="caution">
    <text evidence="1">The sequence shown here is derived from an EMBL/GenBank/DDBJ whole genome shotgun (WGS) entry which is preliminary data.</text>
</comment>
<sequence length="162" mass="17724">MNTLSTCTQYSVQRLIDVSWLYGVRNPGGLTAVCPDCRTQVTLADDQSDILHRAIGRAHGDFCTPTAASGPPQSEIPDTTARRQVRFALKPCFRPKAWPLGIPHRHPAEIPARSALSRFLSPNADVGRTSIFIVSLPLCLTQSVSLRHLAGRRHMAPFTGPD</sequence>
<accession>A0AAD9A9X1</accession>
<dbReference type="AlphaFoldDB" id="A0AAD9A9X1"/>
<name>A0AAD9A9X1_9PEZI</name>